<feature type="region of interest" description="Disordered" evidence="1">
    <location>
        <begin position="397"/>
        <end position="439"/>
    </location>
</feature>
<accession>A0ABR1UGH3</accession>
<feature type="compositionally biased region" description="Basic and acidic residues" evidence="1">
    <location>
        <begin position="414"/>
        <end position="428"/>
    </location>
</feature>
<dbReference type="RefSeq" id="XP_066713445.1">
    <property type="nucleotide sequence ID" value="XM_066859856.1"/>
</dbReference>
<feature type="compositionally biased region" description="Low complexity" evidence="1">
    <location>
        <begin position="1"/>
        <end position="20"/>
    </location>
</feature>
<gene>
    <name evidence="2" type="ORF">PG994_008447</name>
</gene>
<feature type="region of interest" description="Disordered" evidence="1">
    <location>
        <begin position="172"/>
        <end position="194"/>
    </location>
</feature>
<feature type="compositionally biased region" description="Pro residues" evidence="1">
    <location>
        <begin position="61"/>
        <end position="70"/>
    </location>
</feature>
<protein>
    <recommendedName>
        <fullName evidence="4">DRBM domain-containing protein</fullName>
    </recommendedName>
</protein>
<comment type="caution">
    <text evidence="2">The sequence shown here is derived from an EMBL/GenBank/DDBJ whole genome shotgun (WGS) entry which is preliminary data.</text>
</comment>
<sequence length="439" mass="46873">MATTSDAQVDATTAAATAADLPQKPTNPQGTLEDPTCSPQIKPERVPDAEITSASDRASLPPVPPVPFMGPMPKASSHRAIQNGPSPQKGSGQERFRQMISGQVVGKAFPPAPPTVYPQLPGLNPQGSQLPSAIAYCPRPMNAPNGRPASVNPPLPSQFYTAATGYGKDNAISRAGSVPAPNKDAGANNGTNGSSNNAAFRTTYTAILSSECQSRRFNPQFTEWTRDGGKYYAKVQLLDHTICDGRAYKNTMEAKQALAKQAIAWVRANMPKDANPSRAAAVATQKQEQMNRERADRGQYNGFYYDLGTGNGNGLANGMGYPGGGSVGGSHYRPSQDRASRQDGAVADDKKSDDRRELLERIRSLYGHVRGPSEAVLADPTASRAFLEGFALSDRLRESAVRAERRRSRSPKGGGDRGAGRGYRDRSAARRSNFSAGYT</sequence>
<dbReference type="EMBL" id="JAQQWL010000009">
    <property type="protein sequence ID" value="KAK8057999.1"/>
    <property type="molecule type" value="Genomic_DNA"/>
</dbReference>
<feature type="compositionally biased region" description="Basic and acidic residues" evidence="1">
    <location>
        <begin position="334"/>
        <end position="355"/>
    </location>
</feature>
<feature type="region of interest" description="Disordered" evidence="1">
    <location>
        <begin position="326"/>
        <end position="355"/>
    </location>
</feature>
<organism evidence="2 3">
    <name type="scientific">Apiospora phragmitis</name>
    <dbReference type="NCBI Taxonomy" id="2905665"/>
    <lineage>
        <taxon>Eukaryota</taxon>
        <taxon>Fungi</taxon>
        <taxon>Dikarya</taxon>
        <taxon>Ascomycota</taxon>
        <taxon>Pezizomycotina</taxon>
        <taxon>Sordariomycetes</taxon>
        <taxon>Xylariomycetidae</taxon>
        <taxon>Amphisphaeriales</taxon>
        <taxon>Apiosporaceae</taxon>
        <taxon>Apiospora</taxon>
    </lineage>
</organism>
<evidence type="ECO:0008006" key="4">
    <source>
        <dbReference type="Google" id="ProtNLM"/>
    </source>
</evidence>
<proteinExistence type="predicted"/>
<keyword evidence="3" id="KW-1185">Reference proteome</keyword>
<reference evidence="2 3" key="1">
    <citation type="submission" date="2023-01" db="EMBL/GenBank/DDBJ databases">
        <title>Analysis of 21 Apiospora genomes using comparative genomics revels a genus with tremendous synthesis potential of carbohydrate active enzymes and secondary metabolites.</title>
        <authorList>
            <person name="Sorensen T."/>
        </authorList>
    </citation>
    <scope>NUCLEOTIDE SEQUENCE [LARGE SCALE GENOMIC DNA]</scope>
    <source>
        <strain evidence="2 3">CBS 135458</strain>
    </source>
</reference>
<dbReference type="Proteomes" id="UP001480595">
    <property type="component" value="Unassembled WGS sequence"/>
</dbReference>
<evidence type="ECO:0000313" key="3">
    <source>
        <dbReference type="Proteomes" id="UP001480595"/>
    </source>
</evidence>
<feature type="compositionally biased region" description="Low complexity" evidence="1">
    <location>
        <begin position="185"/>
        <end position="194"/>
    </location>
</feature>
<feature type="region of interest" description="Disordered" evidence="1">
    <location>
        <begin position="1"/>
        <end position="93"/>
    </location>
</feature>
<evidence type="ECO:0000313" key="2">
    <source>
        <dbReference type="EMBL" id="KAK8057999.1"/>
    </source>
</evidence>
<feature type="compositionally biased region" description="Polar residues" evidence="1">
    <location>
        <begin position="79"/>
        <end position="91"/>
    </location>
</feature>
<dbReference type="GeneID" id="92092919"/>
<name>A0ABR1UGH3_9PEZI</name>
<evidence type="ECO:0000256" key="1">
    <source>
        <dbReference type="SAM" id="MobiDB-lite"/>
    </source>
</evidence>